<sequence length="395" mass="42432">MAKMSGQRWASVCLAVLLLGYATVAAINGLGRWISDEGDPHAPPVFPYDTMAARALATRSLVNNAPTQALPFARMALLGDPVDAQVVGLIGRSEILLGHGDKADAAFRVSAGLGWRDTATQLYWYSRAFDLGDADMAAQRLDAVLRQDPDFLARDSSFADLTASPEGRAALAARLAEHPAWAVKFYAPRDALTPELLTDRADVVRRMPKAALQCADVAPLVNRMLQANLLDEGQDLWSRACDPEPGLVHDGHFRGLDLDGKGNVTFFNWQLPASGTVELLFDEAANGSRTLDMRVNGGISRSVLRQLTILSPGRYKLSWAMPEQGPAALAALRVGIGCTADRGEAVAAQADPAAPGRAMIETAIDDTCRARLISFWLAPGTRVHISDVRLERVGA</sequence>
<name>A0ABU1MPY9_9SPHN</name>
<proteinExistence type="predicted"/>
<protein>
    <recommendedName>
        <fullName evidence="3">Tetratricopeptide repeat protein</fullName>
    </recommendedName>
</protein>
<reference evidence="1 2" key="1">
    <citation type="submission" date="2023-07" db="EMBL/GenBank/DDBJ databases">
        <title>Sorghum-associated microbial communities from plants grown in Nebraska, USA.</title>
        <authorList>
            <person name="Schachtman D."/>
        </authorList>
    </citation>
    <scope>NUCLEOTIDE SEQUENCE [LARGE SCALE GENOMIC DNA]</scope>
    <source>
        <strain evidence="1 2">DS1027</strain>
    </source>
</reference>
<gene>
    <name evidence="1" type="ORF">J2792_003308</name>
</gene>
<comment type="caution">
    <text evidence="1">The sequence shown here is derived from an EMBL/GenBank/DDBJ whole genome shotgun (WGS) entry which is preliminary data.</text>
</comment>
<keyword evidence="2" id="KW-1185">Reference proteome</keyword>
<evidence type="ECO:0008006" key="3">
    <source>
        <dbReference type="Google" id="ProtNLM"/>
    </source>
</evidence>
<evidence type="ECO:0000313" key="1">
    <source>
        <dbReference type="EMBL" id="MDR6512425.1"/>
    </source>
</evidence>
<dbReference type="Proteomes" id="UP001184150">
    <property type="component" value="Unassembled WGS sequence"/>
</dbReference>
<dbReference type="RefSeq" id="WP_309805985.1">
    <property type="nucleotide sequence ID" value="NZ_JAVDRD010000009.1"/>
</dbReference>
<accession>A0ABU1MPY9</accession>
<organism evidence="1 2">
    <name type="scientific">Novosphingobium capsulatum</name>
    <dbReference type="NCBI Taxonomy" id="13688"/>
    <lineage>
        <taxon>Bacteria</taxon>
        <taxon>Pseudomonadati</taxon>
        <taxon>Pseudomonadota</taxon>
        <taxon>Alphaproteobacteria</taxon>
        <taxon>Sphingomonadales</taxon>
        <taxon>Sphingomonadaceae</taxon>
        <taxon>Novosphingobium</taxon>
    </lineage>
</organism>
<dbReference type="EMBL" id="JAVDRD010000009">
    <property type="protein sequence ID" value="MDR6512425.1"/>
    <property type="molecule type" value="Genomic_DNA"/>
</dbReference>
<evidence type="ECO:0000313" key="2">
    <source>
        <dbReference type="Proteomes" id="UP001184150"/>
    </source>
</evidence>